<dbReference type="EMBL" id="MFZO01000047">
    <property type="protein sequence ID" value="OGK23391.1"/>
    <property type="molecule type" value="Genomic_DNA"/>
</dbReference>
<dbReference type="Gene3D" id="2.40.70.10">
    <property type="entry name" value="Acid Proteases"/>
    <property type="match status" value="1"/>
</dbReference>
<organism evidence="1 2">
    <name type="scientific">Candidatus Roizmanbacteria bacterium RIFCSPHIGHO2_02_FULL_38_11</name>
    <dbReference type="NCBI Taxonomy" id="1802039"/>
    <lineage>
        <taxon>Bacteria</taxon>
        <taxon>Candidatus Roizmaniibacteriota</taxon>
    </lineage>
</organism>
<gene>
    <name evidence="1" type="ORF">A3C25_01845</name>
</gene>
<dbReference type="SUPFAM" id="SSF50630">
    <property type="entry name" value="Acid proteases"/>
    <property type="match status" value="1"/>
</dbReference>
<dbReference type="Proteomes" id="UP000177913">
    <property type="component" value="Unassembled WGS sequence"/>
</dbReference>
<protein>
    <recommendedName>
        <fullName evidence="3">Peptidase A2 domain-containing protein</fullName>
    </recommendedName>
</protein>
<sequence>MIKHRFKYVKIGSYLRPIIPVTLQNEKISFAYLALIDSGADFNIFHGELASILNIDLKRLKTIQFGGINKDAPGVGYYTAIEIGVQDQFFNTPVVFSHDISDRGYGILGQQGFFNLFKVKFDFAAKSIQLKTNR</sequence>
<evidence type="ECO:0008006" key="3">
    <source>
        <dbReference type="Google" id="ProtNLM"/>
    </source>
</evidence>
<proteinExistence type="predicted"/>
<evidence type="ECO:0000313" key="2">
    <source>
        <dbReference type="Proteomes" id="UP000177913"/>
    </source>
</evidence>
<name>A0A1F7GWU1_9BACT</name>
<comment type="caution">
    <text evidence="1">The sequence shown here is derived from an EMBL/GenBank/DDBJ whole genome shotgun (WGS) entry which is preliminary data.</text>
</comment>
<dbReference type="InterPro" id="IPR021109">
    <property type="entry name" value="Peptidase_aspartic_dom_sf"/>
</dbReference>
<accession>A0A1F7GWU1</accession>
<reference evidence="1 2" key="1">
    <citation type="journal article" date="2016" name="Nat. Commun.">
        <title>Thousands of microbial genomes shed light on interconnected biogeochemical processes in an aquifer system.</title>
        <authorList>
            <person name="Anantharaman K."/>
            <person name="Brown C.T."/>
            <person name="Hug L.A."/>
            <person name="Sharon I."/>
            <person name="Castelle C.J."/>
            <person name="Probst A.J."/>
            <person name="Thomas B.C."/>
            <person name="Singh A."/>
            <person name="Wilkins M.J."/>
            <person name="Karaoz U."/>
            <person name="Brodie E.L."/>
            <person name="Williams K.H."/>
            <person name="Hubbard S.S."/>
            <person name="Banfield J.F."/>
        </authorList>
    </citation>
    <scope>NUCLEOTIDE SEQUENCE [LARGE SCALE GENOMIC DNA]</scope>
</reference>
<dbReference type="AlphaFoldDB" id="A0A1F7GWU1"/>
<evidence type="ECO:0000313" key="1">
    <source>
        <dbReference type="EMBL" id="OGK23391.1"/>
    </source>
</evidence>